<dbReference type="GO" id="GO:0042884">
    <property type="term" value="P:microcin transport"/>
    <property type="evidence" value="ECO:0007669"/>
    <property type="project" value="TreeGrafter"/>
</dbReference>
<keyword evidence="1 2" id="KW-0732">Signal</keyword>
<evidence type="ECO:0000256" key="2">
    <source>
        <dbReference type="SAM" id="SignalP"/>
    </source>
</evidence>
<feature type="chain" id="PRO_5004215778" evidence="2">
    <location>
        <begin position="20"/>
        <end position="600"/>
    </location>
</feature>
<dbReference type="EMBL" id="CP000155">
    <property type="protein sequence ID" value="ABC29324.1"/>
    <property type="molecule type" value="Genomic_DNA"/>
</dbReference>
<proteinExistence type="predicted"/>
<dbReference type="GO" id="GO:0030288">
    <property type="term" value="C:outer membrane-bounded periplasmic space"/>
    <property type="evidence" value="ECO:0007669"/>
    <property type="project" value="TreeGrafter"/>
</dbReference>
<gene>
    <name evidence="4" type="ordered locus">HCH_02522</name>
</gene>
<dbReference type="InterPro" id="IPR000914">
    <property type="entry name" value="SBP_5_dom"/>
</dbReference>
<dbReference type="Proteomes" id="UP000000238">
    <property type="component" value="Chromosome"/>
</dbReference>
<evidence type="ECO:0000313" key="4">
    <source>
        <dbReference type="EMBL" id="ABC29324.1"/>
    </source>
</evidence>
<dbReference type="PANTHER" id="PTHR30290">
    <property type="entry name" value="PERIPLASMIC BINDING COMPONENT OF ABC TRANSPORTER"/>
    <property type="match status" value="1"/>
</dbReference>
<dbReference type="SUPFAM" id="SSF53850">
    <property type="entry name" value="Periplasmic binding protein-like II"/>
    <property type="match status" value="1"/>
</dbReference>
<dbReference type="STRING" id="349521.HCH_02522"/>
<protein>
    <submittedName>
        <fullName evidence="4">ABC-type oligopeptide transport system, periplasmic component</fullName>
    </submittedName>
</protein>
<dbReference type="InterPro" id="IPR030678">
    <property type="entry name" value="Peptide/Ni-bd"/>
</dbReference>
<dbReference type="AlphaFoldDB" id="Q2SJ50"/>
<dbReference type="Gene3D" id="3.40.190.10">
    <property type="entry name" value="Periplasmic binding protein-like II"/>
    <property type="match status" value="1"/>
</dbReference>
<dbReference type="OrthoDB" id="9803988at2"/>
<dbReference type="InterPro" id="IPR039424">
    <property type="entry name" value="SBP_5"/>
</dbReference>
<dbReference type="GO" id="GO:0015833">
    <property type="term" value="P:peptide transport"/>
    <property type="evidence" value="ECO:0007669"/>
    <property type="project" value="TreeGrafter"/>
</dbReference>
<accession>Q2SJ50</accession>
<dbReference type="PIRSF" id="PIRSF002741">
    <property type="entry name" value="MppA"/>
    <property type="match status" value="1"/>
</dbReference>
<feature type="signal peptide" evidence="2">
    <location>
        <begin position="1"/>
        <end position="19"/>
    </location>
</feature>
<organism evidence="4 5">
    <name type="scientific">Hahella chejuensis (strain KCTC 2396)</name>
    <dbReference type="NCBI Taxonomy" id="349521"/>
    <lineage>
        <taxon>Bacteria</taxon>
        <taxon>Pseudomonadati</taxon>
        <taxon>Pseudomonadota</taxon>
        <taxon>Gammaproteobacteria</taxon>
        <taxon>Oceanospirillales</taxon>
        <taxon>Hahellaceae</taxon>
        <taxon>Hahella</taxon>
    </lineage>
</organism>
<feature type="domain" description="Solute-binding protein family 5" evidence="3">
    <location>
        <begin position="99"/>
        <end position="491"/>
    </location>
</feature>
<dbReference type="PANTHER" id="PTHR30290:SF64">
    <property type="entry name" value="ABC TRANSPORTER PERIPLASMIC BINDING PROTEIN"/>
    <property type="match status" value="1"/>
</dbReference>
<dbReference type="Pfam" id="PF00496">
    <property type="entry name" value="SBP_bac_5"/>
    <property type="match status" value="1"/>
</dbReference>
<dbReference type="RefSeq" id="WP_011396393.1">
    <property type="nucleotide sequence ID" value="NC_007645.1"/>
</dbReference>
<dbReference type="eggNOG" id="COG4166">
    <property type="taxonomic scope" value="Bacteria"/>
</dbReference>
<dbReference type="GO" id="GO:0043190">
    <property type="term" value="C:ATP-binding cassette (ABC) transporter complex"/>
    <property type="evidence" value="ECO:0007669"/>
    <property type="project" value="InterPro"/>
</dbReference>
<dbReference type="HOGENOM" id="CLU_023171_0_0_6"/>
<evidence type="ECO:0000256" key="1">
    <source>
        <dbReference type="ARBA" id="ARBA00022729"/>
    </source>
</evidence>
<evidence type="ECO:0000313" key="5">
    <source>
        <dbReference type="Proteomes" id="UP000000238"/>
    </source>
</evidence>
<dbReference type="KEGG" id="hch:HCH_02522"/>
<reference evidence="4 5" key="1">
    <citation type="journal article" date="2005" name="Nucleic Acids Res.">
        <title>Genomic blueprint of Hahella chejuensis, a marine microbe producing an algicidal agent.</title>
        <authorList>
            <person name="Jeong H."/>
            <person name="Yim J.H."/>
            <person name="Lee C."/>
            <person name="Choi S.-H."/>
            <person name="Park Y.K."/>
            <person name="Yoon S.H."/>
            <person name="Hur C.-G."/>
            <person name="Kang H.-Y."/>
            <person name="Kim D."/>
            <person name="Lee H.H."/>
            <person name="Park K.H."/>
            <person name="Park S.-H."/>
            <person name="Park H.-S."/>
            <person name="Lee H.K."/>
            <person name="Oh T.K."/>
            <person name="Kim J.F."/>
        </authorList>
    </citation>
    <scope>NUCLEOTIDE SEQUENCE [LARGE SCALE GENOMIC DNA]</scope>
    <source>
        <strain evidence="4 5">KCTC 2396</strain>
    </source>
</reference>
<dbReference type="GO" id="GO:1904680">
    <property type="term" value="F:peptide transmembrane transporter activity"/>
    <property type="evidence" value="ECO:0007669"/>
    <property type="project" value="TreeGrafter"/>
</dbReference>
<dbReference type="CDD" id="cd08497">
    <property type="entry name" value="MbnE-like"/>
    <property type="match status" value="1"/>
</dbReference>
<dbReference type="Gene3D" id="3.10.105.10">
    <property type="entry name" value="Dipeptide-binding Protein, Domain 3"/>
    <property type="match status" value="1"/>
</dbReference>
<sequence length="600" mass="69410">MIRSFVLLLLCAVSLVCYGEPKVITAKGIALRGEPKYLDDFTHFDYVNPDAPKGGTIRLHSIGTYDNFNRYAQRGTSGAGADELYDSLLIASQDEIEVYYPLIAEKIEFASDYSWIIFHINPKATFQDHKPITAQDVKFSFEKFANEGVPQFKKYYSFITSIDVLDEHQVKFSMQDANREQMFSLFGLKILPEHYWASRNFGDPIKDVPLGSSGITISDYSYGQYVVVKALDDYWGKDLPVNKGRNNITYTRYDYYRDATVAFEAFKSGEFDFWQEGEAKNWATAYNFPAIRNKLVKKEELAHSIPQSTTGFVYNTERPIFKDRRVRKALSYLLDFEWMNKALFYGQYVRTASYFTNTPYTASGLPSEAELEILNPLKDQLPPEVFEKPFELPVTKGDGYIRDNIRIALKLLKEAGWELRDGKTVNAKTGQQMEFELLSYSPTTERSAAPLRRNLEKIGIIMNLRQVDPSQYINRVRTHDFDMVSFRYPALSYPSSDLKILFHSSFVDSTWNSANLRDPAVDAIVEGIEKSQEDPDKLMVYGHALDRVLLWKYLMIPQWHLSAFRIAYWDKFSRPETRPKYDLGQDTWWFDKDKAAQLER</sequence>
<name>Q2SJ50_HAHCH</name>
<keyword evidence="5" id="KW-1185">Reference proteome</keyword>
<evidence type="ECO:0000259" key="3">
    <source>
        <dbReference type="Pfam" id="PF00496"/>
    </source>
</evidence>